<sequence length="172" mass="17890">MVKAIDTARDAGDTLGGVFEMRAGGVPIGLGSHVMWDRKLDGLLAQAVMSIHAVKGVEIGGGFALTSTPGSQAHDVILPPEKWDGRPWRRATNRAGGLEGGITNGELVVVRGALKPISTLSKPLPSVDLITGEEIQAHYERSDVCTVPAAGVVGEAMVAIVLARAMLEKFGG</sequence>
<gene>
    <name evidence="7" type="ORF">LCGC14_2889290</name>
</gene>
<organism evidence="7">
    <name type="scientific">marine sediment metagenome</name>
    <dbReference type="NCBI Taxonomy" id="412755"/>
    <lineage>
        <taxon>unclassified sequences</taxon>
        <taxon>metagenomes</taxon>
        <taxon>ecological metagenomes</taxon>
    </lineage>
</organism>
<protein>
    <recommendedName>
        <fullName evidence="3">chorismate synthase</fullName>
        <ecNumber evidence="3">4.2.3.5</ecNumber>
    </recommendedName>
</protein>
<evidence type="ECO:0000313" key="7">
    <source>
        <dbReference type="EMBL" id="KKK73888.1"/>
    </source>
</evidence>
<dbReference type="InterPro" id="IPR035904">
    <property type="entry name" value="Chorismate_synth_AroC_sf"/>
</dbReference>
<dbReference type="PANTHER" id="PTHR21085:SF0">
    <property type="entry name" value="CHORISMATE SYNTHASE"/>
    <property type="match status" value="1"/>
</dbReference>
<dbReference type="GO" id="GO:0009423">
    <property type="term" value="P:chorismate biosynthetic process"/>
    <property type="evidence" value="ECO:0007669"/>
    <property type="project" value="UniProtKB-UniPathway"/>
</dbReference>
<dbReference type="AlphaFoldDB" id="A0A0F8XY23"/>
<dbReference type="SUPFAM" id="SSF103263">
    <property type="entry name" value="Chorismate synthase, AroC"/>
    <property type="match status" value="1"/>
</dbReference>
<feature type="non-terminal residue" evidence="7">
    <location>
        <position position="172"/>
    </location>
</feature>
<keyword evidence="5" id="KW-0057">Aromatic amino acid biosynthesis</keyword>
<dbReference type="GO" id="GO:0009073">
    <property type="term" value="P:aromatic amino acid family biosynthetic process"/>
    <property type="evidence" value="ECO:0007669"/>
    <property type="project" value="UniProtKB-KW"/>
</dbReference>
<dbReference type="GO" id="GO:0008652">
    <property type="term" value="P:amino acid biosynthetic process"/>
    <property type="evidence" value="ECO:0007669"/>
    <property type="project" value="UniProtKB-KW"/>
</dbReference>
<evidence type="ECO:0000256" key="1">
    <source>
        <dbReference type="ARBA" id="ARBA00005044"/>
    </source>
</evidence>
<reference evidence="7" key="1">
    <citation type="journal article" date="2015" name="Nature">
        <title>Complex archaea that bridge the gap between prokaryotes and eukaryotes.</title>
        <authorList>
            <person name="Spang A."/>
            <person name="Saw J.H."/>
            <person name="Jorgensen S.L."/>
            <person name="Zaremba-Niedzwiedzka K."/>
            <person name="Martijn J."/>
            <person name="Lind A.E."/>
            <person name="van Eijk R."/>
            <person name="Schleper C."/>
            <person name="Guy L."/>
            <person name="Ettema T.J."/>
        </authorList>
    </citation>
    <scope>NUCLEOTIDE SEQUENCE</scope>
</reference>
<dbReference type="UniPathway" id="UPA00053">
    <property type="reaction ID" value="UER00090"/>
</dbReference>
<dbReference type="PANTHER" id="PTHR21085">
    <property type="entry name" value="CHORISMATE SYNTHASE"/>
    <property type="match status" value="1"/>
</dbReference>
<dbReference type="EMBL" id="LAZR01056579">
    <property type="protein sequence ID" value="KKK73888.1"/>
    <property type="molecule type" value="Genomic_DNA"/>
</dbReference>
<dbReference type="EC" id="4.2.3.5" evidence="3"/>
<keyword evidence="4" id="KW-0028">Amino-acid biosynthesis</keyword>
<dbReference type="GO" id="GO:0004107">
    <property type="term" value="F:chorismate synthase activity"/>
    <property type="evidence" value="ECO:0007669"/>
    <property type="project" value="UniProtKB-EC"/>
</dbReference>
<dbReference type="Gene3D" id="3.60.150.10">
    <property type="entry name" value="Chorismate synthase AroC"/>
    <property type="match status" value="1"/>
</dbReference>
<dbReference type="InterPro" id="IPR020541">
    <property type="entry name" value="Chorismate_synthase_CS"/>
</dbReference>
<evidence type="ECO:0000256" key="5">
    <source>
        <dbReference type="ARBA" id="ARBA00023141"/>
    </source>
</evidence>
<dbReference type="GO" id="GO:0010181">
    <property type="term" value="F:FMN binding"/>
    <property type="evidence" value="ECO:0007669"/>
    <property type="project" value="TreeGrafter"/>
</dbReference>
<keyword evidence="6" id="KW-0456">Lyase</keyword>
<dbReference type="PROSITE" id="PS00789">
    <property type="entry name" value="CHORISMATE_SYNTHASE_3"/>
    <property type="match status" value="1"/>
</dbReference>
<name>A0A0F8XY23_9ZZZZ</name>
<evidence type="ECO:0000256" key="4">
    <source>
        <dbReference type="ARBA" id="ARBA00022605"/>
    </source>
</evidence>
<proteinExistence type="inferred from homology"/>
<evidence type="ECO:0000256" key="2">
    <source>
        <dbReference type="ARBA" id="ARBA00008014"/>
    </source>
</evidence>
<comment type="caution">
    <text evidence="7">The sequence shown here is derived from an EMBL/GenBank/DDBJ whole genome shotgun (WGS) entry which is preliminary data.</text>
</comment>
<dbReference type="Pfam" id="PF01264">
    <property type="entry name" value="Chorismate_synt"/>
    <property type="match status" value="1"/>
</dbReference>
<accession>A0A0F8XY23</accession>
<comment type="similarity">
    <text evidence="2">Belongs to the chorismate synthase family.</text>
</comment>
<dbReference type="InterPro" id="IPR000453">
    <property type="entry name" value="Chorismate_synth"/>
</dbReference>
<evidence type="ECO:0000256" key="3">
    <source>
        <dbReference type="ARBA" id="ARBA00013036"/>
    </source>
</evidence>
<comment type="pathway">
    <text evidence="1">Metabolic intermediate biosynthesis; chorismate biosynthesis; chorismate from D-erythrose 4-phosphate and phosphoenolpyruvate: step 7/7.</text>
</comment>
<evidence type="ECO:0000256" key="6">
    <source>
        <dbReference type="ARBA" id="ARBA00023239"/>
    </source>
</evidence>
<dbReference type="GO" id="GO:0005829">
    <property type="term" value="C:cytosol"/>
    <property type="evidence" value="ECO:0007669"/>
    <property type="project" value="TreeGrafter"/>
</dbReference>